<evidence type="ECO:0000313" key="2">
    <source>
        <dbReference type="Proteomes" id="UP000242427"/>
    </source>
</evidence>
<dbReference type="GO" id="GO:0008168">
    <property type="term" value="F:methyltransferase activity"/>
    <property type="evidence" value="ECO:0007669"/>
    <property type="project" value="UniProtKB-KW"/>
</dbReference>
<dbReference type="SUPFAM" id="SSF53335">
    <property type="entry name" value="S-adenosyl-L-methionine-dependent methyltransferases"/>
    <property type="match status" value="2"/>
</dbReference>
<proteinExistence type="predicted"/>
<reference evidence="1 2" key="1">
    <citation type="submission" date="2018-03" db="EMBL/GenBank/DDBJ databases">
        <title>Chitinolytic properties of Streptosporangium nondiastaticum TBG75A20.</title>
        <authorList>
            <person name="Gayathri V."/>
            <person name="Shiburaj S."/>
        </authorList>
    </citation>
    <scope>NUCLEOTIDE SEQUENCE [LARGE SCALE GENOMIC DNA]</scope>
    <source>
        <strain evidence="1 2">TBG75A20</strain>
    </source>
</reference>
<organism evidence="1 2">
    <name type="scientific">Streptosporangium nondiastaticum</name>
    <dbReference type="NCBI Taxonomy" id="35764"/>
    <lineage>
        <taxon>Bacteria</taxon>
        <taxon>Bacillati</taxon>
        <taxon>Actinomycetota</taxon>
        <taxon>Actinomycetes</taxon>
        <taxon>Streptosporangiales</taxon>
        <taxon>Streptosporangiaceae</taxon>
        <taxon>Streptosporangium</taxon>
    </lineage>
</organism>
<name>A0A9X7JTE5_9ACTN</name>
<keyword evidence="1" id="KW-0489">Methyltransferase</keyword>
<comment type="caution">
    <text evidence="1">The sequence shown here is derived from an EMBL/GenBank/DDBJ whole genome shotgun (WGS) entry which is preliminary data.</text>
</comment>
<dbReference type="InterPro" id="IPR029063">
    <property type="entry name" value="SAM-dependent_MTases_sf"/>
</dbReference>
<gene>
    <name evidence="1" type="ORF">B7P34_06790</name>
</gene>
<protein>
    <submittedName>
        <fullName evidence="1">Class I SAM-dependent methyltransferase</fullName>
    </submittedName>
</protein>
<dbReference type="CDD" id="cd02440">
    <property type="entry name" value="AdoMet_MTases"/>
    <property type="match status" value="1"/>
</dbReference>
<keyword evidence="1" id="KW-0808">Transferase</keyword>
<dbReference type="Gene3D" id="3.40.50.150">
    <property type="entry name" value="Vaccinia Virus protein VP39"/>
    <property type="match status" value="2"/>
</dbReference>
<accession>A0A9X7JTE5</accession>
<sequence length="301" mass="32919">MSQLALIDAAPVTTGRALPGIQPFSVLRTDLGPWRDRRRAWEDLGLHSRRGRDVTTFNTGGSFGRKLADVNGGLSTFDPVLAEASYTWYCPDGGQILDPFAGGSVRGLVAANGGFRYTGIDLSPVQIDANEEAAADWRARDLLASEPRWIHGDALEELPELPTAHADYVFTCPPYHDLERYSDHPADLSTMRWATFAEAYSAIIAETVRCLARDRFATWVVGEVRNSTGTARGLVPLTIAAHEAAGARLYNDAILVNTLGTVPMRLGAQWRASRKMGRHHQYVLTFIKGDPRKATASLSTP</sequence>
<evidence type="ECO:0000313" key="1">
    <source>
        <dbReference type="EMBL" id="PSJ29569.1"/>
    </source>
</evidence>
<dbReference type="AlphaFoldDB" id="A0A9X7JTE5"/>
<dbReference type="OrthoDB" id="9773060at2"/>
<dbReference type="GO" id="GO:0032259">
    <property type="term" value="P:methylation"/>
    <property type="evidence" value="ECO:0007669"/>
    <property type="project" value="UniProtKB-KW"/>
</dbReference>
<keyword evidence="2" id="KW-1185">Reference proteome</keyword>
<dbReference type="EMBL" id="PXWG01000009">
    <property type="protein sequence ID" value="PSJ29569.1"/>
    <property type="molecule type" value="Genomic_DNA"/>
</dbReference>
<dbReference type="Proteomes" id="UP000242427">
    <property type="component" value="Unassembled WGS sequence"/>
</dbReference>
<dbReference type="RefSeq" id="WP_106674885.1">
    <property type="nucleotide sequence ID" value="NZ_PXWG01000009.1"/>
</dbReference>